<sequence>MATNEEVNPVRDKDSESPDSFETSISNGVKKLAALARIRVEDSELAKFTSEFDAILAYIGQLESLQLPASSFQPPALRNVMREDGEPRMKSDFKRGEPHSANDYTPALIEEFPAREGDALSVKQIITHD</sequence>
<dbReference type="Gene3D" id="1.10.20.60">
    <property type="entry name" value="Glu-tRNAGln amidotransferase C subunit, N-terminal domain"/>
    <property type="match status" value="1"/>
</dbReference>
<organism evidence="2 3">
    <name type="scientific">Candidatus Kaiserbacteria bacterium RIFCSPHIGHO2_02_FULL_54_22</name>
    <dbReference type="NCBI Taxonomy" id="1798495"/>
    <lineage>
        <taxon>Bacteria</taxon>
        <taxon>Candidatus Kaiseribacteriota</taxon>
    </lineage>
</organism>
<name>A0A1F6DNJ6_9BACT</name>
<reference evidence="2 3" key="1">
    <citation type="journal article" date="2016" name="Nat. Commun.">
        <title>Thousands of microbial genomes shed light on interconnected biogeochemical processes in an aquifer system.</title>
        <authorList>
            <person name="Anantharaman K."/>
            <person name="Brown C.T."/>
            <person name="Hug L.A."/>
            <person name="Sharon I."/>
            <person name="Castelle C.J."/>
            <person name="Probst A.J."/>
            <person name="Thomas B.C."/>
            <person name="Singh A."/>
            <person name="Wilkins M.J."/>
            <person name="Karaoz U."/>
            <person name="Brodie E.L."/>
            <person name="Williams K.H."/>
            <person name="Hubbard S.S."/>
            <person name="Banfield J.F."/>
        </authorList>
    </citation>
    <scope>NUCLEOTIDE SEQUENCE [LARGE SCALE GENOMIC DNA]</scope>
</reference>
<dbReference type="GO" id="GO:0006450">
    <property type="term" value="P:regulation of translational fidelity"/>
    <property type="evidence" value="ECO:0007669"/>
    <property type="project" value="InterPro"/>
</dbReference>
<dbReference type="Pfam" id="PF02686">
    <property type="entry name" value="GatC"/>
    <property type="match status" value="1"/>
</dbReference>
<dbReference type="STRING" id="1798495.A3C19_01220"/>
<evidence type="ECO:0000256" key="1">
    <source>
        <dbReference type="SAM" id="MobiDB-lite"/>
    </source>
</evidence>
<comment type="caution">
    <text evidence="2">The sequence shown here is derived from an EMBL/GenBank/DDBJ whole genome shotgun (WGS) entry which is preliminary data.</text>
</comment>
<dbReference type="EMBL" id="MFLI01000006">
    <property type="protein sequence ID" value="OGG62582.1"/>
    <property type="molecule type" value="Genomic_DNA"/>
</dbReference>
<dbReference type="InterPro" id="IPR036113">
    <property type="entry name" value="Asp/Glu-ADT_sf_sub_c"/>
</dbReference>
<gene>
    <name evidence="2" type="ORF">A3C19_01220</name>
</gene>
<dbReference type="SUPFAM" id="SSF141000">
    <property type="entry name" value="Glu-tRNAGln amidotransferase C subunit"/>
    <property type="match status" value="1"/>
</dbReference>
<dbReference type="InterPro" id="IPR003837">
    <property type="entry name" value="GatC"/>
</dbReference>
<evidence type="ECO:0000313" key="2">
    <source>
        <dbReference type="EMBL" id="OGG62582.1"/>
    </source>
</evidence>
<evidence type="ECO:0000313" key="3">
    <source>
        <dbReference type="Proteomes" id="UP000178532"/>
    </source>
</evidence>
<proteinExistence type="predicted"/>
<evidence type="ECO:0008006" key="4">
    <source>
        <dbReference type="Google" id="ProtNLM"/>
    </source>
</evidence>
<dbReference type="AlphaFoldDB" id="A0A1F6DNJ6"/>
<dbReference type="Proteomes" id="UP000178532">
    <property type="component" value="Unassembled WGS sequence"/>
</dbReference>
<feature type="region of interest" description="Disordered" evidence="1">
    <location>
        <begin position="1"/>
        <end position="24"/>
    </location>
</feature>
<accession>A0A1F6DNJ6</accession>
<protein>
    <recommendedName>
        <fullName evidence="4">Aspartyl/glutamyl-tRNA(Asn/Gln) amidotransferase subunit C</fullName>
    </recommendedName>
</protein>